<dbReference type="InterPro" id="IPR021109">
    <property type="entry name" value="Peptidase_aspartic_dom_sf"/>
</dbReference>
<feature type="region of interest" description="Disordered" evidence="1">
    <location>
        <begin position="65"/>
        <end position="99"/>
    </location>
</feature>
<evidence type="ECO:0000256" key="1">
    <source>
        <dbReference type="SAM" id="MobiDB-lite"/>
    </source>
</evidence>
<name>A0AA38C647_TAXCH</name>
<dbReference type="PROSITE" id="PS00141">
    <property type="entry name" value="ASP_PROTEASE"/>
    <property type="match status" value="1"/>
</dbReference>
<proteinExistence type="predicted"/>
<dbReference type="GO" id="GO:0004190">
    <property type="term" value="F:aspartic-type endopeptidase activity"/>
    <property type="evidence" value="ECO:0007669"/>
    <property type="project" value="InterPro"/>
</dbReference>
<gene>
    <name evidence="2" type="ORF">KI387_038295</name>
</gene>
<accession>A0AA38C647</accession>
<dbReference type="InterPro" id="IPR001969">
    <property type="entry name" value="Aspartic_peptidase_AS"/>
</dbReference>
<reference evidence="2 3" key="1">
    <citation type="journal article" date="2021" name="Nat. Plants">
        <title>The Taxus genome provides insights into paclitaxel biosynthesis.</title>
        <authorList>
            <person name="Xiong X."/>
            <person name="Gou J."/>
            <person name="Liao Q."/>
            <person name="Li Y."/>
            <person name="Zhou Q."/>
            <person name="Bi G."/>
            <person name="Li C."/>
            <person name="Du R."/>
            <person name="Wang X."/>
            <person name="Sun T."/>
            <person name="Guo L."/>
            <person name="Liang H."/>
            <person name="Lu P."/>
            <person name="Wu Y."/>
            <person name="Zhang Z."/>
            <person name="Ro D.K."/>
            <person name="Shang Y."/>
            <person name="Huang S."/>
            <person name="Yan J."/>
        </authorList>
    </citation>
    <scope>NUCLEOTIDE SEQUENCE [LARGE SCALE GENOMIC DNA]</scope>
    <source>
        <strain evidence="2">Ta-2019</strain>
    </source>
</reference>
<protein>
    <recommendedName>
        <fullName evidence="4">Polyprotein</fullName>
    </recommendedName>
</protein>
<dbReference type="Pfam" id="PF13975">
    <property type="entry name" value="gag-asp_proteas"/>
    <property type="match status" value="1"/>
</dbReference>
<evidence type="ECO:0008006" key="4">
    <source>
        <dbReference type="Google" id="ProtNLM"/>
    </source>
</evidence>
<dbReference type="SUPFAM" id="SSF50630">
    <property type="entry name" value="Acid proteases"/>
    <property type="match status" value="1"/>
</dbReference>
<sequence length="183" mass="21031">ERQNEFFDLKQRAQKVNEYRQIFERLNRHASFGNQQKNGNKEFAKKSPNEIKCWNCGENHYAKGCPQTSKGWNKNDIKNKKHYSNKNQQNGIDQKKDKTSTMKIHAAVDTGSSHSFISPNIVSKLNLSVREIEPIAVEMADGRIIRHTGAMIEDLKIQLDDLDSCDHFHLLKLGQYDAILGMT</sequence>
<feature type="non-terminal residue" evidence="2">
    <location>
        <position position="1"/>
    </location>
</feature>
<dbReference type="AlphaFoldDB" id="A0AA38C647"/>
<evidence type="ECO:0000313" key="2">
    <source>
        <dbReference type="EMBL" id="KAH9294707.1"/>
    </source>
</evidence>
<organism evidence="2 3">
    <name type="scientific">Taxus chinensis</name>
    <name type="common">Chinese yew</name>
    <name type="synonym">Taxus wallichiana var. chinensis</name>
    <dbReference type="NCBI Taxonomy" id="29808"/>
    <lineage>
        <taxon>Eukaryota</taxon>
        <taxon>Viridiplantae</taxon>
        <taxon>Streptophyta</taxon>
        <taxon>Embryophyta</taxon>
        <taxon>Tracheophyta</taxon>
        <taxon>Spermatophyta</taxon>
        <taxon>Pinopsida</taxon>
        <taxon>Pinidae</taxon>
        <taxon>Conifers II</taxon>
        <taxon>Cupressales</taxon>
        <taxon>Taxaceae</taxon>
        <taxon>Taxus</taxon>
    </lineage>
</organism>
<feature type="non-terminal residue" evidence="2">
    <location>
        <position position="183"/>
    </location>
</feature>
<comment type="caution">
    <text evidence="2">The sequence shown here is derived from an EMBL/GenBank/DDBJ whole genome shotgun (WGS) entry which is preliminary data.</text>
</comment>
<evidence type="ECO:0000313" key="3">
    <source>
        <dbReference type="Proteomes" id="UP000824469"/>
    </source>
</evidence>
<keyword evidence="3" id="KW-1185">Reference proteome</keyword>
<dbReference type="Proteomes" id="UP000824469">
    <property type="component" value="Unassembled WGS sequence"/>
</dbReference>
<dbReference type="Gene3D" id="2.40.70.10">
    <property type="entry name" value="Acid Proteases"/>
    <property type="match status" value="1"/>
</dbReference>
<dbReference type="CDD" id="cd00303">
    <property type="entry name" value="retropepsin_like"/>
    <property type="match status" value="1"/>
</dbReference>
<dbReference type="GO" id="GO:0006508">
    <property type="term" value="P:proteolysis"/>
    <property type="evidence" value="ECO:0007669"/>
    <property type="project" value="InterPro"/>
</dbReference>
<dbReference type="EMBL" id="JAHRHJ020000011">
    <property type="protein sequence ID" value="KAH9294707.1"/>
    <property type="molecule type" value="Genomic_DNA"/>
</dbReference>